<evidence type="ECO:0000256" key="10">
    <source>
        <dbReference type="SAM" id="MobiDB-lite"/>
    </source>
</evidence>
<dbReference type="PROSITE" id="PS01361">
    <property type="entry name" value="ZF_DOF_1"/>
    <property type="match status" value="1"/>
</dbReference>
<evidence type="ECO:0000256" key="4">
    <source>
        <dbReference type="ARBA" id="ARBA00023015"/>
    </source>
</evidence>
<keyword evidence="7 8" id="KW-0539">Nucleus</keyword>
<keyword evidence="3 9" id="KW-0862">Zinc</keyword>
<evidence type="ECO:0000256" key="7">
    <source>
        <dbReference type="ARBA" id="ARBA00023242"/>
    </source>
</evidence>
<dbReference type="InParanoid" id="B9R7J4"/>
<comment type="function">
    <text evidence="9">Transcription factor that binds specifically to a 5'-AA[AG]G-3' consensus core sequence.</text>
</comment>
<organism evidence="12 13">
    <name type="scientific">Ricinus communis</name>
    <name type="common">Castor bean</name>
    <dbReference type="NCBI Taxonomy" id="3988"/>
    <lineage>
        <taxon>Eukaryota</taxon>
        <taxon>Viridiplantae</taxon>
        <taxon>Streptophyta</taxon>
        <taxon>Embryophyta</taxon>
        <taxon>Tracheophyta</taxon>
        <taxon>Spermatophyta</taxon>
        <taxon>Magnoliopsida</taxon>
        <taxon>eudicotyledons</taxon>
        <taxon>Gunneridae</taxon>
        <taxon>Pentapetalae</taxon>
        <taxon>rosids</taxon>
        <taxon>fabids</taxon>
        <taxon>Malpighiales</taxon>
        <taxon>Euphorbiaceae</taxon>
        <taxon>Acalyphoideae</taxon>
        <taxon>Acalypheae</taxon>
        <taxon>Ricinus</taxon>
    </lineage>
</organism>
<dbReference type="eggNOG" id="ENOG502QUV1">
    <property type="taxonomic scope" value="Eukaryota"/>
</dbReference>
<dbReference type="PROSITE" id="PS50884">
    <property type="entry name" value="ZF_DOF_2"/>
    <property type="match status" value="1"/>
</dbReference>
<dbReference type="GO" id="GO:0003677">
    <property type="term" value="F:DNA binding"/>
    <property type="evidence" value="ECO:0007669"/>
    <property type="project" value="UniProtKB-UniRule"/>
</dbReference>
<feature type="compositionally biased region" description="Low complexity" evidence="10">
    <location>
        <begin position="207"/>
        <end position="229"/>
    </location>
</feature>
<proteinExistence type="predicted"/>
<keyword evidence="1 9" id="KW-0479">Metal-binding</keyword>
<evidence type="ECO:0000313" key="12">
    <source>
        <dbReference type="EMBL" id="EEF52474.1"/>
    </source>
</evidence>
<comment type="subcellular location">
    <subcellularLocation>
        <location evidence="8 9">Nucleus</location>
    </subcellularLocation>
</comment>
<keyword evidence="13" id="KW-1185">Reference proteome</keyword>
<evidence type="ECO:0000256" key="8">
    <source>
        <dbReference type="PROSITE-ProRule" id="PRU00071"/>
    </source>
</evidence>
<accession>B9R7J4</accession>
<keyword evidence="2 8" id="KW-0863">Zinc-finger</keyword>
<evidence type="ECO:0000256" key="6">
    <source>
        <dbReference type="ARBA" id="ARBA00023163"/>
    </source>
</evidence>
<name>B9R7J4_RICCO</name>
<evidence type="ECO:0000256" key="5">
    <source>
        <dbReference type="ARBA" id="ARBA00023125"/>
    </source>
</evidence>
<keyword evidence="6 9" id="KW-0804">Transcription</keyword>
<evidence type="ECO:0000259" key="11">
    <source>
        <dbReference type="PROSITE" id="PS50884"/>
    </source>
</evidence>
<dbReference type="EMBL" id="EQ973772">
    <property type="protein sequence ID" value="EEF52474.1"/>
    <property type="molecule type" value="Genomic_DNA"/>
</dbReference>
<dbReference type="GO" id="GO:0005634">
    <property type="term" value="C:nucleus"/>
    <property type="evidence" value="ECO:0007669"/>
    <property type="project" value="UniProtKB-SubCell"/>
</dbReference>
<feature type="region of interest" description="Disordered" evidence="10">
    <location>
        <begin position="122"/>
        <end position="144"/>
    </location>
</feature>
<sequence>MVVELSNEREQKHNSRDCPLIRTSSNSQSTETVKPIGNTCTESSLPPQYQKYATDLQATRLAVIKHCITTACGCAGDQRANALPLKPISLFPFAFLQNHYSLPLFASSKFLLFFEKTPKIEMPTESTPGQNNTNPVSHSHPPPKLAEPLPCPRCDSNNTKFCYYNNYNLSQPRHFCKACRRYWTHGGTLRNVPIGGGTRKNSKRSRSYSSSITTSTTTTSASALSSLNTPDQPDQSLPVLAIPESVLTAKSENLSDNWNLNDEKVNLVSQNGNFISLLSSQQGQGFMGMVGYGPGFGYGFCDTGRENWVYPGMAYVNGGDAVEDGTSSGCNTWQQVEVGDAGGGLVDGENNCLSWPGLAISTPGKGFK</sequence>
<evidence type="ECO:0000256" key="3">
    <source>
        <dbReference type="ARBA" id="ARBA00022833"/>
    </source>
</evidence>
<dbReference type="GO" id="GO:0008270">
    <property type="term" value="F:zinc ion binding"/>
    <property type="evidence" value="ECO:0007669"/>
    <property type="project" value="UniProtKB-KW"/>
</dbReference>
<keyword evidence="4 9" id="KW-0805">Transcription regulation</keyword>
<dbReference type="PANTHER" id="PTHR31992:SF312">
    <property type="entry name" value="DOF ZINC FINGER PROTEIN DOF1.6"/>
    <property type="match status" value="1"/>
</dbReference>
<evidence type="ECO:0000256" key="1">
    <source>
        <dbReference type="ARBA" id="ARBA00022723"/>
    </source>
</evidence>
<evidence type="ECO:0000313" key="13">
    <source>
        <dbReference type="Proteomes" id="UP000008311"/>
    </source>
</evidence>
<dbReference type="STRING" id="3988.B9R7J4"/>
<protein>
    <recommendedName>
        <fullName evidence="9">Dof zinc finger protein</fullName>
    </recommendedName>
</protein>
<dbReference type="Pfam" id="PF02701">
    <property type="entry name" value="Zn_ribbon_Dof"/>
    <property type="match status" value="1"/>
</dbReference>
<feature type="region of interest" description="Disordered" evidence="10">
    <location>
        <begin position="1"/>
        <end position="34"/>
    </location>
</feature>
<feature type="compositionally biased region" description="Basic and acidic residues" evidence="10">
    <location>
        <begin position="1"/>
        <end position="16"/>
    </location>
</feature>
<dbReference type="AlphaFoldDB" id="B9R7J4"/>
<dbReference type="Proteomes" id="UP000008311">
    <property type="component" value="Unassembled WGS sequence"/>
</dbReference>
<reference evidence="13" key="1">
    <citation type="journal article" date="2010" name="Nat. Biotechnol.">
        <title>Draft genome sequence of the oilseed species Ricinus communis.</title>
        <authorList>
            <person name="Chan A.P."/>
            <person name="Crabtree J."/>
            <person name="Zhao Q."/>
            <person name="Lorenzi H."/>
            <person name="Orvis J."/>
            <person name="Puiu D."/>
            <person name="Melake-Berhan A."/>
            <person name="Jones K.M."/>
            <person name="Redman J."/>
            <person name="Chen G."/>
            <person name="Cahoon E.B."/>
            <person name="Gedil M."/>
            <person name="Stanke M."/>
            <person name="Haas B.J."/>
            <person name="Wortman J.R."/>
            <person name="Fraser-Liggett C.M."/>
            <person name="Ravel J."/>
            <person name="Rabinowicz P.D."/>
        </authorList>
    </citation>
    <scope>NUCLEOTIDE SEQUENCE [LARGE SCALE GENOMIC DNA]</scope>
    <source>
        <strain evidence="13">cv. Hale</strain>
    </source>
</reference>
<dbReference type="InterPro" id="IPR045174">
    <property type="entry name" value="Dof"/>
</dbReference>
<dbReference type="PANTHER" id="PTHR31992">
    <property type="entry name" value="DOF ZINC FINGER PROTEIN DOF1.4-RELATED"/>
    <property type="match status" value="1"/>
</dbReference>
<gene>
    <name evidence="12" type="ORF">RCOM_1592450</name>
</gene>
<dbReference type="InterPro" id="IPR003851">
    <property type="entry name" value="Znf_Dof"/>
</dbReference>
<feature type="region of interest" description="Disordered" evidence="10">
    <location>
        <begin position="190"/>
        <end position="237"/>
    </location>
</feature>
<evidence type="ECO:0000256" key="9">
    <source>
        <dbReference type="RuleBase" id="RU369094"/>
    </source>
</evidence>
<feature type="compositionally biased region" description="Polar residues" evidence="10">
    <location>
        <begin position="124"/>
        <end position="137"/>
    </location>
</feature>
<keyword evidence="5 8" id="KW-0238">DNA-binding</keyword>
<feature type="domain" description="Dof-type" evidence="11">
    <location>
        <begin position="149"/>
        <end position="203"/>
    </location>
</feature>
<evidence type="ECO:0000256" key="2">
    <source>
        <dbReference type="ARBA" id="ARBA00022771"/>
    </source>
</evidence>
<feature type="compositionally biased region" description="Polar residues" evidence="10">
    <location>
        <begin position="22"/>
        <end position="34"/>
    </location>
</feature>
<dbReference type="GO" id="GO:0003700">
    <property type="term" value="F:DNA-binding transcription factor activity"/>
    <property type="evidence" value="ECO:0007669"/>
    <property type="project" value="UniProtKB-UniRule"/>
</dbReference>